<comment type="caution">
    <text evidence="9">The sequence shown here is derived from an EMBL/GenBank/DDBJ whole genome shotgun (WGS) entry which is preliminary data.</text>
</comment>
<dbReference type="InterPro" id="IPR002638">
    <property type="entry name" value="Quinolinate_PRibosylTrfase_C"/>
</dbReference>
<dbReference type="PANTHER" id="PTHR32179:SF3">
    <property type="entry name" value="NICOTINATE-NUCLEOTIDE PYROPHOSPHORYLASE [CARBOXYLATING]"/>
    <property type="match status" value="1"/>
</dbReference>
<evidence type="ECO:0000313" key="9">
    <source>
        <dbReference type="EMBL" id="OAE28999.1"/>
    </source>
</evidence>
<evidence type="ECO:0000259" key="8">
    <source>
        <dbReference type="Pfam" id="PF02749"/>
    </source>
</evidence>
<keyword evidence="4" id="KW-0662">Pyridine nucleotide biosynthesis</keyword>
<gene>
    <name evidence="9" type="ORF">AXG93_3036s1260</name>
</gene>
<dbReference type="GO" id="GO:0034213">
    <property type="term" value="P:quinolinate catabolic process"/>
    <property type="evidence" value="ECO:0007669"/>
    <property type="project" value="TreeGrafter"/>
</dbReference>
<accession>A0A176W7N6</accession>
<dbReference type="UniPathway" id="UPA00253">
    <property type="reaction ID" value="UER00331"/>
</dbReference>
<dbReference type="Gene3D" id="3.20.20.70">
    <property type="entry name" value="Aldolase class I"/>
    <property type="match status" value="1"/>
</dbReference>
<dbReference type="InterPro" id="IPR013785">
    <property type="entry name" value="Aldolase_TIM"/>
</dbReference>
<dbReference type="GO" id="GO:0009435">
    <property type="term" value="P:NAD+ biosynthetic process"/>
    <property type="evidence" value="ECO:0007669"/>
    <property type="project" value="UniProtKB-UniPathway"/>
</dbReference>
<dbReference type="Pfam" id="PF02749">
    <property type="entry name" value="QRPTase_N"/>
    <property type="match status" value="1"/>
</dbReference>
<comment type="pathway">
    <text evidence="1">Cofactor biosynthesis; NAD(+) biosynthesis; nicotinate D-ribonucleotide from quinolinate: step 1/1.</text>
</comment>
<dbReference type="EMBL" id="LVLJ01001564">
    <property type="protein sequence ID" value="OAE28999.1"/>
    <property type="molecule type" value="Genomic_DNA"/>
</dbReference>
<dbReference type="InterPro" id="IPR004393">
    <property type="entry name" value="NadC"/>
</dbReference>
<dbReference type="InterPro" id="IPR027277">
    <property type="entry name" value="NadC/ModD"/>
</dbReference>
<keyword evidence="6" id="KW-0808">Transferase</keyword>
<dbReference type="EC" id="2.4.2.19" evidence="3"/>
<feature type="domain" description="Quinolinate phosphoribosyl transferase C-terminal" evidence="7">
    <location>
        <begin position="324"/>
        <end position="505"/>
    </location>
</feature>
<proteinExistence type="inferred from homology"/>
<keyword evidence="5" id="KW-0328">Glycosyltransferase</keyword>
<organism evidence="9 10">
    <name type="scientific">Marchantia polymorpha subsp. ruderalis</name>
    <dbReference type="NCBI Taxonomy" id="1480154"/>
    <lineage>
        <taxon>Eukaryota</taxon>
        <taxon>Viridiplantae</taxon>
        <taxon>Streptophyta</taxon>
        <taxon>Embryophyta</taxon>
        <taxon>Marchantiophyta</taxon>
        <taxon>Marchantiopsida</taxon>
        <taxon>Marchantiidae</taxon>
        <taxon>Marchantiales</taxon>
        <taxon>Marchantiaceae</taxon>
        <taxon>Marchantia</taxon>
    </lineage>
</organism>
<dbReference type="AlphaFoldDB" id="A0A176W7N6"/>
<dbReference type="SUPFAM" id="SSF51690">
    <property type="entry name" value="Nicotinate/Quinolinate PRTase C-terminal domain-like"/>
    <property type="match status" value="1"/>
</dbReference>
<dbReference type="Proteomes" id="UP000077202">
    <property type="component" value="Unassembled WGS sequence"/>
</dbReference>
<dbReference type="PANTHER" id="PTHR32179">
    <property type="entry name" value="NICOTINATE-NUCLEOTIDE PYROPHOSPHORYLASE [CARBOXYLATING]"/>
    <property type="match status" value="1"/>
</dbReference>
<name>A0A176W7N6_MARPO</name>
<keyword evidence="10" id="KW-1185">Reference proteome</keyword>
<comment type="similarity">
    <text evidence="2">Belongs to the NadC/ModD family.</text>
</comment>
<dbReference type="CDD" id="cd01572">
    <property type="entry name" value="QPRTase"/>
    <property type="match status" value="1"/>
</dbReference>
<evidence type="ECO:0000256" key="5">
    <source>
        <dbReference type="ARBA" id="ARBA00022676"/>
    </source>
</evidence>
<dbReference type="Pfam" id="PF01729">
    <property type="entry name" value="QRPTase_C"/>
    <property type="match status" value="1"/>
</dbReference>
<dbReference type="InterPro" id="IPR036068">
    <property type="entry name" value="Nicotinate_pribotase-like_C"/>
</dbReference>
<evidence type="ECO:0000256" key="3">
    <source>
        <dbReference type="ARBA" id="ARBA00011944"/>
    </source>
</evidence>
<dbReference type="InterPro" id="IPR037128">
    <property type="entry name" value="Quinolinate_PRibosylTase_N_sf"/>
</dbReference>
<reference evidence="9" key="1">
    <citation type="submission" date="2016-03" db="EMBL/GenBank/DDBJ databases">
        <title>Mechanisms controlling the formation of the plant cell surface in tip-growing cells are functionally conserved among land plants.</title>
        <authorList>
            <person name="Honkanen S."/>
            <person name="Jones V.A."/>
            <person name="Morieri G."/>
            <person name="Champion C."/>
            <person name="Hetherington A.J."/>
            <person name="Kelly S."/>
            <person name="Saint-Marcoux D."/>
            <person name="Proust H."/>
            <person name="Prescott H."/>
            <person name="Dolan L."/>
        </authorList>
    </citation>
    <scope>NUCLEOTIDE SEQUENCE [LARGE SCALE GENOMIC DNA]</scope>
    <source>
        <tissue evidence="9">Whole gametophyte</tissue>
    </source>
</reference>
<evidence type="ECO:0000259" key="7">
    <source>
        <dbReference type="Pfam" id="PF01729"/>
    </source>
</evidence>
<feature type="domain" description="Quinolinate phosphoribosyl transferase N-terminal" evidence="8">
    <location>
        <begin position="237"/>
        <end position="322"/>
    </location>
</feature>
<dbReference type="InterPro" id="IPR022412">
    <property type="entry name" value="Quinolinate_PRibosylTrfase_N"/>
</dbReference>
<dbReference type="GO" id="GO:0004514">
    <property type="term" value="F:nicotinate-nucleotide diphosphorylase (carboxylating) activity"/>
    <property type="evidence" value="ECO:0007669"/>
    <property type="project" value="UniProtKB-EC"/>
</dbReference>
<dbReference type="FunFam" id="3.20.20.70:FF:000149">
    <property type="entry name" value="Nicotinate-nucleotide pyrophosphorylase [carboxylating]"/>
    <property type="match status" value="1"/>
</dbReference>
<dbReference type="Gene3D" id="3.90.1170.20">
    <property type="entry name" value="Quinolinate phosphoribosyl transferase, N-terminal domain"/>
    <property type="match status" value="1"/>
</dbReference>
<dbReference type="NCBIfam" id="TIGR00078">
    <property type="entry name" value="nadC"/>
    <property type="match status" value="1"/>
</dbReference>
<dbReference type="GO" id="GO:0005737">
    <property type="term" value="C:cytoplasm"/>
    <property type="evidence" value="ECO:0007669"/>
    <property type="project" value="TreeGrafter"/>
</dbReference>
<evidence type="ECO:0000256" key="2">
    <source>
        <dbReference type="ARBA" id="ARBA00009400"/>
    </source>
</evidence>
<evidence type="ECO:0000256" key="1">
    <source>
        <dbReference type="ARBA" id="ARBA00004893"/>
    </source>
</evidence>
<dbReference type="FunFam" id="3.90.1170.20:FF:000001">
    <property type="entry name" value="Nicotinate-nucleotide diphosphorylase (Carboxylating)"/>
    <property type="match status" value="1"/>
</dbReference>
<dbReference type="SUPFAM" id="SSF54675">
    <property type="entry name" value="Nicotinate/Quinolinate PRTase N-terminal domain-like"/>
    <property type="match status" value="1"/>
</dbReference>
<evidence type="ECO:0000256" key="6">
    <source>
        <dbReference type="ARBA" id="ARBA00022679"/>
    </source>
</evidence>
<protein>
    <recommendedName>
        <fullName evidence="3">nicotinate-nucleotide diphosphorylase (carboxylating)</fullName>
        <ecNumber evidence="3">2.4.2.19</ecNumber>
    </recommendedName>
</protein>
<sequence length="514" mass="55059">MNMAHCTCLLLSNPKQPDVALVTVQLLALLNFPQHLGGVSAPKHGLLPHGPVSSIVVPGHGAALTVDTVTLCCTVLKGRFYAGKGLELETPSEQIQYGPGFLTLEDLSTLKSITKSKAKSAPSRFQSNPSLKMQAGGVISALNGGGCKTWAADFASRSRLSCLRERSGSLKCFRAKSGWNAPSTSCVRVTSEIAANTSVQELGGARAVRIPPPAHPTYQLLDIIRYALAEDAGDRGDVTCLSTIPEQAQAKAQFMAKADGIVAGIALADMIFQEVDPELEVEWNVQDGDYVKYGLKFGTVRGSARSILVAERIALNFMQRMSGIATFTKQMAEAAKPARILETRKTAPGLRLVDKWAVLIGGGENHRMGLYDMFLVKDNHVDVAGGIKNAVAAVDRYMTEHNLDLGVEIETRTIDEVRQVLDCISSGKSRVTRIMLDNMVKVTPSGSVDVSRLEEAVKLIDGRVETEASGNVTLHTVNKIGATGVTFISSGALTHSVEALDISLKVDMSVDSRM</sequence>
<evidence type="ECO:0000313" key="10">
    <source>
        <dbReference type="Proteomes" id="UP000077202"/>
    </source>
</evidence>
<evidence type="ECO:0000256" key="4">
    <source>
        <dbReference type="ARBA" id="ARBA00022642"/>
    </source>
</evidence>